<evidence type="ECO:0000313" key="2">
    <source>
        <dbReference type="EMBL" id="RVU65552.1"/>
    </source>
</evidence>
<reference evidence="2 3" key="1">
    <citation type="submission" date="2018-01" db="EMBL/GenBank/DDBJ databases">
        <title>Complete genome sequence of G25-42.</title>
        <authorList>
            <person name="Zheng Z."/>
            <person name="Sun M."/>
        </authorList>
    </citation>
    <scope>NUCLEOTIDE SEQUENCE [LARGE SCALE GENOMIC DNA]</scope>
    <source>
        <strain evidence="2 3">G25-42</strain>
    </source>
</reference>
<feature type="transmembrane region" description="Helical" evidence="1">
    <location>
        <begin position="16"/>
        <end position="32"/>
    </location>
</feature>
<feature type="transmembrane region" description="Helical" evidence="1">
    <location>
        <begin position="237"/>
        <end position="258"/>
    </location>
</feature>
<proteinExistence type="predicted"/>
<keyword evidence="1" id="KW-0472">Membrane</keyword>
<name>A0A437SQL0_BACTU</name>
<dbReference type="EMBL" id="LDER01000051">
    <property type="protein sequence ID" value="RVU65552.1"/>
    <property type="molecule type" value="Genomic_DNA"/>
</dbReference>
<evidence type="ECO:0000313" key="3">
    <source>
        <dbReference type="Proteomes" id="UP000286687"/>
    </source>
</evidence>
<dbReference type="Proteomes" id="UP000286687">
    <property type="component" value="Unassembled WGS sequence"/>
</dbReference>
<comment type="caution">
    <text evidence="2">The sequence shown here is derived from an EMBL/GenBank/DDBJ whole genome shotgun (WGS) entry which is preliminary data.</text>
</comment>
<sequence>MNPFFRYLFNCNRKKLAFFYCGFIAICSLLLFHMKSSLKIEDTLRLDMTLGIFLVLLWIASLFILFIALLYFNKSLKKSMLRYTAVSSQKIIYANLFFFTFWFLFLMIIGLIFLYYFSLSIDGGKTIGDLQQEYHMLYDYGIFYHVLSVFLWGIDFMSILVSCYFIIVITKLISIRSLMGEMILFIILISLFLKIKTSIMYVLSNLERYAVNIKNIDFIDENGFIDVSLYPSEGFTILNLCFTFLFIIVLTTITGNIMDKKLEI</sequence>
<keyword evidence="1" id="KW-1133">Transmembrane helix</keyword>
<dbReference type="RefSeq" id="WP_127813004.1">
    <property type="nucleotide sequence ID" value="NZ_LDER01000051.1"/>
</dbReference>
<feature type="transmembrane region" description="Helical" evidence="1">
    <location>
        <begin position="142"/>
        <end position="170"/>
    </location>
</feature>
<feature type="transmembrane region" description="Helical" evidence="1">
    <location>
        <begin position="182"/>
        <end position="203"/>
    </location>
</feature>
<keyword evidence="1" id="KW-0812">Transmembrane</keyword>
<organism evidence="2 3">
    <name type="scientific">Bacillus thuringiensis</name>
    <dbReference type="NCBI Taxonomy" id="1428"/>
    <lineage>
        <taxon>Bacteria</taxon>
        <taxon>Bacillati</taxon>
        <taxon>Bacillota</taxon>
        <taxon>Bacilli</taxon>
        <taxon>Bacillales</taxon>
        <taxon>Bacillaceae</taxon>
        <taxon>Bacillus</taxon>
        <taxon>Bacillus cereus group</taxon>
    </lineage>
</organism>
<evidence type="ECO:0000256" key="1">
    <source>
        <dbReference type="SAM" id="Phobius"/>
    </source>
</evidence>
<protein>
    <submittedName>
        <fullName evidence="2">ABC transporter permease</fullName>
    </submittedName>
</protein>
<feature type="transmembrane region" description="Helical" evidence="1">
    <location>
        <begin position="52"/>
        <end position="72"/>
    </location>
</feature>
<feature type="transmembrane region" description="Helical" evidence="1">
    <location>
        <begin position="92"/>
        <end position="117"/>
    </location>
</feature>
<accession>A0A437SQL0</accession>
<gene>
    <name evidence="2" type="ORF">BM74_03195</name>
</gene>
<dbReference type="AlphaFoldDB" id="A0A437SQL0"/>